<organism evidence="4 5">
    <name type="scientific">Fusarium ambrosium</name>
    <dbReference type="NCBI Taxonomy" id="131363"/>
    <lineage>
        <taxon>Eukaryota</taxon>
        <taxon>Fungi</taxon>
        <taxon>Dikarya</taxon>
        <taxon>Ascomycota</taxon>
        <taxon>Pezizomycotina</taxon>
        <taxon>Sordariomycetes</taxon>
        <taxon>Hypocreomycetidae</taxon>
        <taxon>Hypocreales</taxon>
        <taxon>Nectriaceae</taxon>
        <taxon>Fusarium</taxon>
        <taxon>Fusarium solani species complex</taxon>
    </lineage>
</organism>
<protein>
    <recommendedName>
        <fullName evidence="6">LPXTG-domain-containing protein</fullName>
    </recommendedName>
</protein>
<dbReference type="Proteomes" id="UP000288429">
    <property type="component" value="Unassembled WGS sequence"/>
</dbReference>
<proteinExistence type="predicted"/>
<name>A0A428SV68_9HYPO</name>
<keyword evidence="2" id="KW-0472">Membrane</keyword>
<feature type="region of interest" description="Disordered" evidence="1">
    <location>
        <begin position="264"/>
        <end position="285"/>
    </location>
</feature>
<keyword evidence="2" id="KW-1133">Transmembrane helix</keyword>
<evidence type="ECO:0000256" key="1">
    <source>
        <dbReference type="SAM" id="MobiDB-lite"/>
    </source>
</evidence>
<evidence type="ECO:0000256" key="2">
    <source>
        <dbReference type="SAM" id="Phobius"/>
    </source>
</evidence>
<feature type="region of interest" description="Disordered" evidence="1">
    <location>
        <begin position="386"/>
        <end position="536"/>
    </location>
</feature>
<dbReference type="EMBL" id="NIZV01000339">
    <property type="protein sequence ID" value="RSL93673.1"/>
    <property type="molecule type" value="Genomic_DNA"/>
</dbReference>
<sequence>MRGSSLLAVGFGLLSPAASLLVASDSPCGTLCGNVLSSTTNNDIVCHEDDYTSGSGIVFQQCLACEQTSDYRTSDNETDQQYYLYNLRYAVSYCLFGIPDNKDVINTPCMTSKACGPFHDAIVYKNLSSKVDKYEYCDIWPVDDTLDFNGCTECLQAGDNHFLANFITVLQAGCEQQPDPGTLVSTEGGIFSKDNVNVTEPTPMQTVDPDWFNEGPLTLDAKVGIAFAGFALLLVILGFAIIWRGRRRRRAFLNKLSTKPRKSWPGVAPMFGTTRDTPMSQKPLRGWDESPISVRSEKPFQQHVSPFASQYSSPVSATELKLAHWPVMAPNSSIPDLPLSEQQQQQLYQQQMYQHQLYEQQQLFQHQQLYQQQLYQQQQMYEQQRMYQQQNQSSPHIGVAMGGDEASVHTSGSKGKGKQEEEYEMTSVESPQGGMGIYQHEYTHPGYTQTGYPQPGYPQPGYPQTGYPQPGYPQTEYPQPGQPQPEYSQNGESSRGHRRGKGSFSERLSSVDDPHTYDEDDPRSGRTPHPSDGGDR</sequence>
<gene>
    <name evidence="4" type="ORF">CDV31_014606</name>
</gene>
<evidence type="ECO:0008006" key="6">
    <source>
        <dbReference type="Google" id="ProtNLM"/>
    </source>
</evidence>
<feature type="compositionally biased region" description="Low complexity" evidence="1">
    <location>
        <begin position="445"/>
        <end position="454"/>
    </location>
</feature>
<feature type="chain" id="PRO_5019567264" description="LPXTG-domain-containing protein" evidence="3">
    <location>
        <begin position="20"/>
        <end position="536"/>
    </location>
</feature>
<feature type="transmembrane region" description="Helical" evidence="2">
    <location>
        <begin position="223"/>
        <end position="243"/>
    </location>
</feature>
<keyword evidence="5" id="KW-1185">Reference proteome</keyword>
<keyword evidence="2" id="KW-0812">Transmembrane</keyword>
<comment type="caution">
    <text evidence="4">The sequence shown here is derived from an EMBL/GenBank/DDBJ whole genome shotgun (WGS) entry which is preliminary data.</text>
</comment>
<reference evidence="4 5" key="1">
    <citation type="submission" date="2017-06" db="EMBL/GenBank/DDBJ databases">
        <title>Cmopartive genomic analysis of Ambrosia Fusariam Clade fungi.</title>
        <authorList>
            <person name="Stajich J.E."/>
            <person name="Carrillo J."/>
            <person name="Kijimoto T."/>
            <person name="Eskalen A."/>
            <person name="O'Donnell K."/>
            <person name="Kasson M."/>
        </authorList>
    </citation>
    <scope>NUCLEOTIDE SEQUENCE [LARGE SCALE GENOMIC DNA]</scope>
    <source>
        <strain evidence="4 5">NRRL 20438</strain>
    </source>
</reference>
<feature type="signal peptide" evidence="3">
    <location>
        <begin position="1"/>
        <end position="19"/>
    </location>
</feature>
<feature type="compositionally biased region" description="Low complexity" evidence="1">
    <location>
        <begin position="462"/>
        <end position="487"/>
    </location>
</feature>
<evidence type="ECO:0000313" key="4">
    <source>
        <dbReference type="EMBL" id="RSL93673.1"/>
    </source>
</evidence>
<evidence type="ECO:0000256" key="3">
    <source>
        <dbReference type="SAM" id="SignalP"/>
    </source>
</evidence>
<keyword evidence="3" id="KW-0732">Signal</keyword>
<evidence type="ECO:0000313" key="5">
    <source>
        <dbReference type="Proteomes" id="UP000288429"/>
    </source>
</evidence>
<dbReference type="AlphaFoldDB" id="A0A428SV68"/>
<accession>A0A428SV68</accession>